<dbReference type="PROSITE" id="PS51329">
    <property type="entry name" value="C_CAP_COFACTOR_C"/>
    <property type="match status" value="1"/>
</dbReference>
<name>A0A8E2J4Q9_9APHY</name>
<dbReference type="Pfam" id="PF16752">
    <property type="entry name" value="TBCC_N"/>
    <property type="match status" value="1"/>
</dbReference>
<dbReference type="EMBL" id="KV722342">
    <property type="protein sequence ID" value="OCH94566.1"/>
    <property type="molecule type" value="Genomic_DNA"/>
</dbReference>
<dbReference type="InterPro" id="IPR031925">
    <property type="entry name" value="TBCC_N"/>
</dbReference>
<evidence type="ECO:0000259" key="6">
    <source>
        <dbReference type="PROSITE" id="PS51329"/>
    </source>
</evidence>
<dbReference type="GO" id="GO:0007023">
    <property type="term" value="P:post-chaperonin tubulin folding pathway"/>
    <property type="evidence" value="ECO:0007669"/>
    <property type="project" value="InterPro"/>
</dbReference>
<dbReference type="OrthoDB" id="194775at2759"/>
<organism evidence="7 8">
    <name type="scientific">Obba rivulosa</name>
    <dbReference type="NCBI Taxonomy" id="1052685"/>
    <lineage>
        <taxon>Eukaryota</taxon>
        <taxon>Fungi</taxon>
        <taxon>Dikarya</taxon>
        <taxon>Basidiomycota</taxon>
        <taxon>Agaricomycotina</taxon>
        <taxon>Agaricomycetes</taxon>
        <taxon>Polyporales</taxon>
        <taxon>Gelatoporiaceae</taxon>
        <taxon>Obba</taxon>
    </lineage>
</organism>
<dbReference type="InterPro" id="IPR017901">
    <property type="entry name" value="C-CAP_CF_C-like"/>
</dbReference>
<dbReference type="InterPro" id="IPR016098">
    <property type="entry name" value="CAP/MinC_C"/>
</dbReference>
<evidence type="ECO:0000313" key="8">
    <source>
        <dbReference type="Proteomes" id="UP000250043"/>
    </source>
</evidence>
<sequence length="333" mass="36784">MSESNQKLTQDFFLHFQTTRSELTSRLEGLESSLATSNALEQISRDVAKLRKELTDATSFLPSYDQRQCELRLKETESLLENLRASAAPKPKFSFKRKANPVSTTSIVPLATLPPNHSATVSAPSLVSDVVTEVTRASNLALMGHSHHYLTLSSLPPMRAAQASDLAISDLDHCIVNLLRSPKDSGAAASSSQFTALHARNIRDSVLILPHIDGSVLLHDLTRCVIILGCHQFRMHTSSDVDVYLAVSSKPIIEHCKNTRFTHYPSHLHSSDQSTAESKHTAVQDFSHIRATPSPNWLVLPDDRRIPDSEWPVNPVNGQDDLETLLHTLLPNA</sequence>
<dbReference type="Pfam" id="PF07986">
    <property type="entry name" value="TBCC"/>
    <property type="match status" value="1"/>
</dbReference>
<evidence type="ECO:0000256" key="2">
    <source>
        <dbReference type="ARBA" id="ARBA00008848"/>
    </source>
</evidence>
<keyword evidence="8" id="KW-1185">Reference proteome</keyword>
<dbReference type="InterPro" id="IPR038397">
    <property type="entry name" value="TBCC_N_sf"/>
</dbReference>
<dbReference type="GO" id="GO:0015631">
    <property type="term" value="F:tubulin binding"/>
    <property type="evidence" value="ECO:0007669"/>
    <property type="project" value="InterPro"/>
</dbReference>
<proteinExistence type="inferred from homology"/>
<dbReference type="GO" id="GO:0007021">
    <property type="term" value="P:tubulin complex assembly"/>
    <property type="evidence" value="ECO:0007669"/>
    <property type="project" value="TreeGrafter"/>
</dbReference>
<comment type="subcellular location">
    <subcellularLocation>
        <location evidence="1">Cytoplasm</location>
    </subcellularLocation>
</comment>
<dbReference type="PANTHER" id="PTHR15139">
    <property type="entry name" value="TUBULIN FOLDING COFACTOR C"/>
    <property type="match status" value="1"/>
</dbReference>
<protein>
    <submittedName>
        <fullName evidence="7">TBCC-domain-containing protein</fullName>
    </submittedName>
</protein>
<evidence type="ECO:0000256" key="4">
    <source>
        <dbReference type="ARBA" id="ARBA00022990"/>
    </source>
</evidence>
<evidence type="ECO:0000256" key="5">
    <source>
        <dbReference type="ARBA" id="ARBA00026055"/>
    </source>
</evidence>
<evidence type="ECO:0000256" key="1">
    <source>
        <dbReference type="ARBA" id="ARBA00004496"/>
    </source>
</evidence>
<dbReference type="InterPro" id="IPR027684">
    <property type="entry name" value="TBCC"/>
</dbReference>
<dbReference type="AlphaFoldDB" id="A0A8E2J4Q9"/>
<dbReference type="GO" id="GO:0005737">
    <property type="term" value="C:cytoplasm"/>
    <property type="evidence" value="ECO:0007669"/>
    <property type="project" value="UniProtKB-SubCell"/>
</dbReference>
<dbReference type="Proteomes" id="UP000250043">
    <property type="component" value="Unassembled WGS sequence"/>
</dbReference>
<accession>A0A8E2J4Q9</accession>
<gene>
    <name evidence="7" type="ORF">OBBRIDRAFT_747201</name>
</gene>
<keyword evidence="4" id="KW-0007">Acetylation</keyword>
<comment type="subunit">
    <text evidence="5">Supercomplex made of cofactors A to E. Cofactors A and D function by capturing and stabilizing tubulin in a quasi-native conformation. Cofactor E binds to the cofactor D-tubulin complex; interaction with cofactor C then causes the release of tubulin polypeptides that are committed to the native state.</text>
</comment>
<feature type="domain" description="C-CAP/cofactor C-like" evidence="6">
    <location>
        <begin position="156"/>
        <end position="288"/>
    </location>
</feature>
<reference evidence="7 8" key="1">
    <citation type="submission" date="2016-07" db="EMBL/GenBank/DDBJ databases">
        <title>Draft genome of the white-rot fungus Obba rivulosa 3A-2.</title>
        <authorList>
            <consortium name="DOE Joint Genome Institute"/>
            <person name="Miettinen O."/>
            <person name="Riley R."/>
            <person name="Acob R."/>
            <person name="Barry K."/>
            <person name="Cullen D."/>
            <person name="De Vries R."/>
            <person name="Hainaut M."/>
            <person name="Hatakka A."/>
            <person name="Henrissat B."/>
            <person name="Hilden K."/>
            <person name="Kuo R."/>
            <person name="Labutti K."/>
            <person name="Lipzen A."/>
            <person name="Makela M.R."/>
            <person name="Sandor L."/>
            <person name="Spatafora J.W."/>
            <person name="Grigoriev I.V."/>
            <person name="Hibbett D.S."/>
        </authorList>
    </citation>
    <scope>NUCLEOTIDE SEQUENCE [LARGE SCALE GENOMIC DNA]</scope>
    <source>
        <strain evidence="7 8">3A-2</strain>
    </source>
</reference>
<evidence type="ECO:0000256" key="3">
    <source>
        <dbReference type="ARBA" id="ARBA00022490"/>
    </source>
</evidence>
<dbReference type="Gene3D" id="1.20.58.1250">
    <property type="entry name" value="Tubulin Binding Cofactor C, N-terminal domain"/>
    <property type="match status" value="1"/>
</dbReference>
<comment type="similarity">
    <text evidence="2">Belongs to the TBCC family.</text>
</comment>
<dbReference type="InterPro" id="IPR012945">
    <property type="entry name" value="Tubulin-bd_cofactor_C_dom"/>
</dbReference>
<evidence type="ECO:0000313" key="7">
    <source>
        <dbReference type="EMBL" id="OCH94566.1"/>
    </source>
</evidence>
<keyword evidence="3" id="KW-0963">Cytoplasm</keyword>
<dbReference type="PANTHER" id="PTHR15139:SF0">
    <property type="entry name" value="TUBULIN-SPECIFIC CHAPERONE C"/>
    <property type="match status" value="1"/>
</dbReference>
<dbReference type="Gene3D" id="2.160.20.70">
    <property type="match status" value="1"/>
</dbReference>